<organism evidence="1 2">
    <name type="scientific">Paraburkholderia metrosideri</name>
    <dbReference type="NCBI Taxonomy" id="580937"/>
    <lineage>
        <taxon>Bacteria</taxon>
        <taxon>Pseudomonadati</taxon>
        <taxon>Pseudomonadota</taxon>
        <taxon>Betaproteobacteria</taxon>
        <taxon>Burkholderiales</taxon>
        <taxon>Burkholderiaceae</taxon>
        <taxon>Paraburkholderia</taxon>
    </lineage>
</organism>
<reference evidence="1 2" key="1">
    <citation type="journal article" date="2024" name="Chem. Sci.">
        <title>Discovery of megapolipeptins by genome mining of a Burkholderiales bacteria collection.</title>
        <authorList>
            <person name="Paulo B.S."/>
            <person name="Recchia M.J.J."/>
            <person name="Lee S."/>
            <person name="Fergusson C.H."/>
            <person name="Romanowski S.B."/>
            <person name="Hernandez A."/>
            <person name="Krull N."/>
            <person name="Liu D.Y."/>
            <person name="Cavanagh H."/>
            <person name="Bos A."/>
            <person name="Gray C.A."/>
            <person name="Murphy B.T."/>
            <person name="Linington R.G."/>
            <person name="Eustaquio A.S."/>
        </authorList>
    </citation>
    <scope>NUCLEOTIDE SEQUENCE [LARGE SCALE GENOMIC DNA]</scope>
    <source>
        <strain evidence="1 2">RL17-338-BIC-A</strain>
    </source>
</reference>
<comment type="caution">
    <text evidence="1">The sequence shown here is derived from an EMBL/GenBank/DDBJ whole genome shotgun (WGS) entry which is preliminary data.</text>
</comment>
<dbReference type="RefSeq" id="WP_408334774.1">
    <property type="nucleotide sequence ID" value="NZ_JAQQCF010000005.1"/>
</dbReference>
<dbReference type="EMBL" id="JAQQCF010000005">
    <property type="protein sequence ID" value="MFM0636671.1"/>
    <property type="molecule type" value="Genomic_DNA"/>
</dbReference>
<keyword evidence="2" id="KW-1185">Reference proteome</keyword>
<proteinExistence type="predicted"/>
<protein>
    <submittedName>
        <fullName evidence="1">Uncharacterized protein</fullName>
    </submittedName>
</protein>
<sequence length="63" mass="6605">MAGARLATADADTSDLRGLIAAIQLRVKEANRGRDNAAQAVLGVDLVLARAKQEKTMQALGTQ</sequence>
<gene>
    <name evidence="1" type="ORF">PQQ63_08195</name>
</gene>
<dbReference type="Proteomes" id="UP001629432">
    <property type="component" value="Unassembled WGS sequence"/>
</dbReference>
<evidence type="ECO:0000313" key="1">
    <source>
        <dbReference type="EMBL" id="MFM0636671.1"/>
    </source>
</evidence>
<evidence type="ECO:0000313" key="2">
    <source>
        <dbReference type="Proteomes" id="UP001629432"/>
    </source>
</evidence>
<accession>A0ABW9DPA6</accession>
<name>A0ABW9DPA6_9BURK</name>